<dbReference type="EMBL" id="BALG01000006">
    <property type="protein sequence ID" value="GAC40787.1"/>
    <property type="molecule type" value="Genomic_DNA"/>
</dbReference>
<accession>M9L7A6</accession>
<keyword evidence="2" id="KW-1185">Reference proteome</keyword>
<name>M9L7A6_PAEPP</name>
<gene>
    <name evidence="1" type="ORF">PPOP_0114</name>
</gene>
<comment type="caution">
    <text evidence="1">The sequence shown here is derived from an EMBL/GenBank/DDBJ whole genome shotgun (WGS) entry which is preliminary data.</text>
</comment>
<reference evidence="1 2" key="1">
    <citation type="submission" date="2012-10" db="EMBL/GenBank/DDBJ databases">
        <title>Draft Genome Sequence of Paenibacillus popilliae ATCC 14706T.</title>
        <authorList>
            <person name="Iiyama K."/>
            <person name="Mori K."/>
            <person name="Mon H."/>
            <person name="Chieda Y."/>
            <person name="Lee J.M."/>
            <person name="Kusakabe T."/>
            <person name="Tashiro K."/>
            <person name="Asano S."/>
            <person name="Yasunaga-Aoki C."/>
            <person name="Shimizu S."/>
        </authorList>
    </citation>
    <scope>NUCLEOTIDE SEQUENCE [LARGE SCALE GENOMIC DNA]</scope>
    <source>
        <strain evidence="1 2">ATCC 14706</strain>
    </source>
</reference>
<evidence type="ECO:0000313" key="2">
    <source>
        <dbReference type="Proteomes" id="UP000029453"/>
    </source>
</evidence>
<dbReference type="Proteomes" id="UP000029453">
    <property type="component" value="Unassembled WGS sequence"/>
</dbReference>
<proteinExistence type="predicted"/>
<dbReference type="RefSeq" id="WP_006284007.1">
    <property type="nucleotide sequence ID" value="NZ_BALG01000006.1"/>
</dbReference>
<organism evidence="1 2">
    <name type="scientific">Paenibacillus popilliae ATCC 14706</name>
    <dbReference type="NCBI Taxonomy" id="1212764"/>
    <lineage>
        <taxon>Bacteria</taxon>
        <taxon>Bacillati</taxon>
        <taxon>Bacillota</taxon>
        <taxon>Bacilli</taxon>
        <taxon>Bacillales</taxon>
        <taxon>Paenibacillaceae</taxon>
        <taxon>Paenibacillus</taxon>
    </lineage>
</organism>
<feature type="non-terminal residue" evidence="1">
    <location>
        <position position="1"/>
    </location>
</feature>
<dbReference type="CDD" id="cd15482">
    <property type="entry name" value="Sialidase_non-viral"/>
    <property type="match status" value="1"/>
</dbReference>
<evidence type="ECO:0000313" key="1">
    <source>
        <dbReference type="EMBL" id="GAC40787.1"/>
    </source>
</evidence>
<protein>
    <submittedName>
        <fullName evidence="1">Uncharacterized protein</fullName>
    </submittedName>
</protein>
<dbReference type="AlphaFoldDB" id="M9L7A6"/>
<sequence length="72" mass="7912">DDGQTWSETAPEGMPAFKMGEGNIIIKNKFASKEGMKSKVMVKLEDGVKLYSTDDGQTWSEQAPEGMSVKIK</sequence>